<organism evidence="2 3">
    <name type="scientific">Cyclobacterium amurskyense</name>
    <dbReference type="NCBI Taxonomy" id="320787"/>
    <lineage>
        <taxon>Bacteria</taxon>
        <taxon>Pseudomonadati</taxon>
        <taxon>Bacteroidota</taxon>
        <taxon>Cytophagia</taxon>
        <taxon>Cytophagales</taxon>
        <taxon>Cyclobacteriaceae</taxon>
        <taxon>Cyclobacterium</taxon>
    </lineage>
</organism>
<dbReference type="PRINTS" id="PR00095">
    <property type="entry name" value="ANTSNTHASEI"/>
</dbReference>
<dbReference type="OrthoDB" id="9803598at2"/>
<dbReference type="Proteomes" id="UP000036520">
    <property type="component" value="Chromosome"/>
</dbReference>
<dbReference type="InterPro" id="IPR019999">
    <property type="entry name" value="Anth_synth_I-like"/>
</dbReference>
<proteinExistence type="predicted"/>
<dbReference type="InterPro" id="IPR015890">
    <property type="entry name" value="Chorismate_C"/>
</dbReference>
<protein>
    <submittedName>
        <fullName evidence="2">Para-aminobenzoate synthase, aminase component</fullName>
    </submittedName>
</protein>
<dbReference type="Pfam" id="PF00425">
    <property type="entry name" value="Chorismate_bind"/>
    <property type="match status" value="1"/>
</dbReference>
<dbReference type="PANTHER" id="PTHR11236:SF50">
    <property type="entry name" value="AMINODEOXYCHORISMATE SYNTHASE COMPONENT 1"/>
    <property type="match status" value="1"/>
</dbReference>
<feature type="domain" description="Chorismate-utilising enzyme C-terminal" evidence="1">
    <location>
        <begin position="152"/>
        <end position="408"/>
    </location>
</feature>
<dbReference type="InterPro" id="IPR005801">
    <property type="entry name" value="ADC_synthase"/>
</dbReference>
<dbReference type="PATRIC" id="fig|320787.5.peg.3276"/>
<dbReference type="SUPFAM" id="SSF56322">
    <property type="entry name" value="ADC synthase"/>
    <property type="match status" value="1"/>
</dbReference>
<dbReference type="KEGG" id="camu:CA2015_2996"/>
<name>A0A0H4PD80_9BACT</name>
<evidence type="ECO:0000313" key="3">
    <source>
        <dbReference type="Proteomes" id="UP000036520"/>
    </source>
</evidence>
<reference evidence="2 3" key="1">
    <citation type="submission" date="2015-07" db="EMBL/GenBank/DDBJ databases">
        <authorList>
            <person name="Kim K.M."/>
        </authorList>
    </citation>
    <scope>NUCLEOTIDE SEQUENCE [LARGE SCALE GENOMIC DNA]</scope>
    <source>
        <strain evidence="2 3">KCTC 12363</strain>
    </source>
</reference>
<sequence>MSSLENKLTVHKTSNWIPQMLEWANLNFGYFGYFTSNEVNYPSGGFEHVFYAGSHAVNLESISQLPISKPKIGILSYDQKNKYEDLYSNNRSEINCPDSLFFSPELTIYISSEEVTIQCQNPNVVHTGILNTNIATTAESKGSCILHCSHDQESYTNTFNKIQEHILAGDIYELNYCMDFHGKATHIAPIDIFLDLCANSPMPFSALFKAANLYLCCASPERFLKKKGQTLLTQPIKGTTKRGNSIQEDEKLRRNLSESEKERAENLMIVDLMRNDLARMAITGSISVKELFGIYSFRQITQMISSITCQLPPNTSFEEILANTFPMGSMTGAPKIKCMEIIEAYENFKRSWFSGSIGYIDENGDFDFCVIIRSLIIDKTKNSFYFGVGSAITIDADARDEYQECLLKASSIIKTLENSYSIINNPN</sequence>
<dbReference type="STRING" id="320787.CA2015_2996"/>
<dbReference type="GO" id="GO:0000162">
    <property type="term" value="P:L-tryptophan biosynthetic process"/>
    <property type="evidence" value="ECO:0007669"/>
    <property type="project" value="TreeGrafter"/>
</dbReference>
<dbReference type="PANTHER" id="PTHR11236">
    <property type="entry name" value="AMINOBENZOATE/ANTHRANILATE SYNTHASE"/>
    <property type="match status" value="1"/>
</dbReference>
<dbReference type="RefSeq" id="WP_048642621.1">
    <property type="nucleotide sequence ID" value="NZ_CP012040.1"/>
</dbReference>
<evidence type="ECO:0000259" key="1">
    <source>
        <dbReference type="Pfam" id="PF00425"/>
    </source>
</evidence>
<accession>A0A0H4PD80</accession>
<dbReference type="EMBL" id="CP012040">
    <property type="protein sequence ID" value="AKP52401.1"/>
    <property type="molecule type" value="Genomic_DNA"/>
</dbReference>
<keyword evidence="3" id="KW-1185">Reference proteome</keyword>
<evidence type="ECO:0000313" key="2">
    <source>
        <dbReference type="EMBL" id="AKP52401.1"/>
    </source>
</evidence>
<dbReference type="Gene3D" id="3.60.120.10">
    <property type="entry name" value="Anthranilate synthase"/>
    <property type="match status" value="1"/>
</dbReference>
<gene>
    <name evidence="2" type="ORF">CA2015_2996</name>
</gene>
<dbReference type="AlphaFoldDB" id="A0A0H4PD80"/>
<dbReference type="GO" id="GO:0046820">
    <property type="term" value="F:4-amino-4-deoxychorismate synthase activity"/>
    <property type="evidence" value="ECO:0007669"/>
    <property type="project" value="TreeGrafter"/>
</dbReference>